<keyword evidence="1" id="KW-0175">Coiled coil</keyword>
<keyword evidence="4" id="KW-1185">Reference proteome</keyword>
<reference evidence="4" key="1">
    <citation type="submission" date="2010-09" db="EMBL/GenBank/DDBJ databases">
        <title>The genome sequence of Geomyces destructans 20631-21.</title>
        <authorList>
            <consortium name="The Broad Institute Genome Sequencing Platform"/>
            <person name="Cuomo C.A."/>
            <person name="Blehert D.S."/>
            <person name="Lorch J.M."/>
            <person name="Young S.K."/>
            <person name="Zeng Q."/>
            <person name="Gargeya S."/>
            <person name="Fitzgerald M."/>
            <person name="Haas B."/>
            <person name="Abouelleil A."/>
            <person name="Alvarado L."/>
            <person name="Arachchi H.M."/>
            <person name="Berlin A."/>
            <person name="Brown A."/>
            <person name="Chapman S.B."/>
            <person name="Chen Z."/>
            <person name="Dunbar C."/>
            <person name="Freedman E."/>
            <person name="Gearin G."/>
            <person name="Gellesch M."/>
            <person name="Goldberg J."/>
            <person name="Griggs A."/>
            <person name="Gujja S."/>
            <person name="Heiman D."/>
            <person name="Howarth C."/>
            <person name="Larson L."/>
            <person name="Lui A."/>
            <person name="MacDonald P.J.P."/>
            <person name="Montmayeur A."/>
            <person name="Murphy C."/>
            <person name="Neiman D."/>
            <person name="Pearson M."/>
            <person name="Priest M."/>
            <person name="Roberts A."/>
            <person name="Saif S."/>
            <person name="Shea T."/>
            <person name="Shenoy N."/>
            <person name="Sisk P."/>
            <person name="Stolte C."/>
            <person name="Sykes S."/>
            <person name="Wortman J."/>
            <person name="Nusbaum C."/>
            <person name="Birren B."/>
        </authorList>
    </citation>
    <scope>NUCLEOTIDE SEQUENCE [LARGE SCALE GENOMIC DNA]</scope>
    <source>
        <strain evidence="4">ATCC MYA-4855 / 20631-21</strain>
    </source>
</reference>
<dbReference type="Proteomes" id="UP000011064">
    <property type="component" value="Unassembled WGS sequence"/>
</dbReference>
<evidence type="ECO:0000313" key="3">
    <source>
        <dbReference type="EMBL" id="ELR03335.1"/>
    </source>
</evidence>
<dbReference type="STRING" id="658429.L8FQT2"/>
<feature type="coiled-coil region" evidence="1">
    <location>
        <begin position="156"/>
        <end position="217"/>
    </location>
</feature>
<organism evidence="3 4">
    <name type="scientific">Pseudogymnoascus destructans (strain ATCC MYA-4855 / 20631-21)</name>
    <name type="common">Bat white-nose syndrome fungus</name>
    <name type="synonym">Geomyces destructans</name>
    <dbReference type="NCBI Taxonomy" id="658429"/>
    <lineage>
        <taxon>Eukaryota</taxon>
        <taxon>Fungi</taxon>
        <taxon>Dikarya</taxon>
        <taxon>Ascomycota</taxon>
        <taxon>Pezizomycotina</taxon>
        <taxon>Leotiomycetes</taxon>
        <taxon>Thelebolales</taxon>
        <taxon>Thelebolaceae</taxon>
        <taxon>Pseudogymnoascus</taxon>
    </lineage>
</organism>
<protein>
    <submittedName>
        <fullName evidence="3">Uncharacterized protein</fullName>
    </submittedName>
</protein>
<dbReference type="OrthoDB" id="3434688at2759"/>
<feature type="compositionally biased region" description="Gly residues" evidence="2">
    <location>
        <begin position="220"/>
        <end position="234"/>
    </location>
</feature>
<gene>
    <name evidence="3" type="ORF">GMDG_06082</name>
</gene>
<evidence type="ECO:0000256" key="2">
    <source>
        <dbReference type="SAM" id="MobiDB-lite"/>
    </source>
</evidence>
<proteinExistence type="predicted"/>
<dbReference type="HOGENOM" id="CLU_990867_0_0_1"/>
<evidence type="ECO:0000256" key="1">
    <source>
        <dbReference type="SAM" id="Coils"/>
    </source>
</evidence>
<dbReference type="VEuPathDB" id="FungiDB:GMDG_06082"/>
<sequence>MGSFRSSAPDLNPKDEFLTDFMAGGKQHRRKNTACTSSQCTRDKKRSSEFCSLHTCHIGDCSKRCIGDHFYCSDHICELDMCRNPRTFYLERDNVVLTRYCPIHNCEISSCNNLKMIDPDSYPPLTMCGQQYDESLDPPPLPGSPRTAPPPDAITFKTLSSQLAKLQRTADNIEANSYFNNGGAGVGGGGGGAGVAQARAAEEAAETRRRLEEVLRQQGWGRGCPSEGGGGGGGGEEEVGGGWRRLEEVGGCWRRLEEVGGGWRRLEEVGGGVEAAGGVDA</sequence>
<evidence type="ECO:0000313" key="4">
    <source>
        <dbReference type="Proteomes" id="UP000011064"/>
    </source>
</evidence>
<dbReference type="EMBL" id="GL573310">
    <property type="protein sequence ID" value="ELR03335.1"/>
    <property type="molecule type" value="Genomic_DNA"/>
</dbReference>
<dbReference type="AlphaFoldDB" id="L8FQT2"/>
<accession>L8FQT2</accession>
<dbReference type="InParanoid" id="L8FQT2"/>
<feature type="region of interest" description="Disordered" evidence="2">
    <location>
        <begin position="220"/>
        <end position="241"/>
    </location>
</feature>
<name>L8FQT2_PSED2</name>